<evidence type="ECO:0000256" key="14">
    <source>
        <dbReference type="PROSITE-ProRule" id="PRU00070"/>
    </source>
</evidence>
<evidence type="ECO:0000256" key="5">
    <source>
        <dbReference type="ARBA" id="ARBA00022723"/>
    </source>
</evidence>
<comment type="similarity">
    <text evidence="11">Belongs to the class-I pyridoxal-phosphate-dependent aminotransferase family. Alanine aminotransferase subfamily.</text>
</comment>
<gene>
    <name evidence="17" type="ORF">M5D96_013709</name>
</gene>
<dbReference type="FunFam" id="3.90.1150.10:FF:000151">
    <property type="entry name" value="Alanine aminotransferase 2"/>
    <property type="match status" value="1"/>
</dbReference>
<keyword evidence="7" id="KW-0663">Pyridoxal phosphate</keyword>
<dbReference type="FunFam" id="3.40.640.10:FF:000236">
    <property type="entry name" value="Alanine aminotransferase 2"/>
    <property type="match status" value="1"/>
</dbReference>
<feature type="region of interest" description="Disordered" evidence="15">
    <location>
        <begin position="268"/>
        <end position="300"/>
    </location>
</feature>
<organism evidence="17 18">
    <name type="scientific">Drosophila gunungcola</name>
    <name type="common">fruit fly</name>
    <dbReference type="NCBI Taxonomy" id="103775"/>
    <lineage>
        <taxon>Eukaryota</taxon>
        <taxon>Metazoa</taxon>
        <taxon>Ecdysozoa</taxon>
        <taxon>Arthropoda</taxon>
        <taxon>Hexapoda</taxon>
        <taxon>Insecta</taxon>
        <taxon>Pterygota</taxon>
        <taxon>Neoptera</taxon>
        <taxon>Endopterygota</taxon>
        <taxon>Diptera</taxon>
        <taxon>Brachycera</taxon>
        <taxon>Muscomorpha</taxon>
        <taxon>Ephydroidea</taxon>
        <taxon>Drosophilidae</taxon>
        <taxon>Drosophila</taxon>
        <taxon>Sophophora</taxon>
    </lineage>
</organism>
<dbReference type="SUPFAM" id="SSF53383">
    <property type="entry name" value="PLP-dependent transferases"/>
    <property type="match status" value="1"/>
</dbReference>
<evidence type="ECO:0000256" key="11">
    <source>
        <dbReference type="ARBA" id="ARBA00025785"/>
    </source>
</evidence>
<proteinExistence type="inferred from homology"/>
<feature type="DNA-binding region" description="DM" evidence="14">
    <location>
        <begin position="37"/>
        <end position="85"/>
    </location>
</feature>
<comment type="subunit">
    <text evidence="2">Homodimer.</text>
</comment>
<dbReference type="FunFam" id="4.10.1040.10:FF:000001">
    <property type="entry name" value="doublesex- and mab-3-related transcription factor 1"/>
    <property type="match status" value="1"/>
</dbReference>
<feature type="region of interest" description="Disordered" evidence="15">
    <location>
        <begin position="83"/>
        <end position="111"/>
    </location>
</feature>
<keyword evidence="6 14" id="KW-0862">Zinc</keyword>
<sequence length="720" mass="79379">MSKDISVSKGAGGAGHSNRTSTSSSHRERRLLRTPKCARCRNHGVISCVKGHKRLCRWRECCCPNCQLVVDRQRVMAAQKSGLPTAVGTASSSEGEDSISSTSPPPYARLSSASASASASASSSSSATRQALMAQKRIYKQRLRSLQQSTLHITAAMEEYKQRFPTFSSPLMERMRKRRAFADPELNYAMEATLGGNALYFATVAAAAVHHEQPIYHPMPPTIPPSKPPTRMLIKPAAATVSAALQQQQQRQQQQYVIRRWKSFLQNNSNNGSRRAAKAATSTSAAAAATQQRHGKSDNFIQPLEVRRSFSTSQKMPSSSKSLKLDNINPNFIAMEYAVRGPLVIRAGEIEKELEKDVKKRACAILDGCQGQSVGSYTDSAGLEVVRRQVAKYIEKRDGGIASDWQNIYLTGGASPGIKSILAMINSEVDGMAPGVMVPIPQYPLYSATISEYGMAKVDYYLEEETGWSLGRKELQRSFDEAKKTCNPRALVVLTRENIEEIIKFAHDNKVLLLADEVYQDNVYDKDSKFWSFKKVAYEMGEPYRSLELCSFLSTSKGFLGECGIRGGYMEVKAMLTKSITAALCSTTAGQVAVSALVNPPQPGEPSYELFKQERDGILAALKERAELVNPVQGAMYVFPQIEIPPKAVEAAKAKGMAPDVFYAFELLETSGICIVPGSGFGQKPGTWHFRSTILPQTDKLKLMMEKFRVFHADFMKKYK</sequence>
<evidence type="ECO:0000256" key="1">
    <source>
        <dbReference type="ARBA" id="ARBA00001933"/>
    </source>
</evidence>
<dbReference type="Pfam" id="PF00155">
    <property type="entry name" value="Aminotran_1_2"/>
    <property type="match status" value="1"/>
</dbReference>
<dbReference type="InterPro" id="IPR001275">
    <property type="entry name" value="DM_DNA-bd"/>
</dbReference>
<feature type="compositionally biased region" description="Low complexity" evidence="15">
    <location>
        <begin position="278"/>
        <end position="292"/>
    </location>
</feature>
<dbReference type="Gene3D" id="3.90.1150.10">
    <property type="entry name" value="Aspartate Aminotransferase, domain 1"/>
    <property type="match status" value="1"/>
</dbReference>
<dbReference type="SMART" id="SM00301">
    <property type="entry name" value="DM"/>
    <property type="match status" value="1"/>
</dbReference>
<keyword evidence="5 14" id="KW-0479">Metal-binding</keyword>
<evidence type="ECO:0000256" key="9">
    <source>
        <dbReference type="ARBA" id="ARBA00023242"/>
    </source>
</evidence>
<feature type="region of interest" description="Disordered" evidence="15">
    <location>
        <begin position="1"/>
        <end position="30"/>
    </location>
</feature>
<evidence type="ECO:0000256" key="3">
    <source>
        <dbReference type="ARBA" id="ARBA00022576"/>
    </source>
</evidence>
<comment type="cofactor">
    <cofactor evidence="1">
        <name>pyridoxal 5'-phosphate</name>
        <dbReference type="ChEBI" id="CHEBI:597326"/>
    </cofactor>
</comment>
<dbReference type="Proteomes" id="UP001059596">
    <property type="component" value="Unassembled WGS sequence"/>
</dbReference>
<keyword evidence="18" id="KW-1185">Reference proteome</keyword>
<keyword evidence="4" id="KW-0808">Transferase</keyword>
<dbReference type="Pfam" id="PF00751">
    <property type="entry name" value="DM"/>
    <property type="match status" value="1"/>
</dbReference>
<reference evidence="17" key="1">
    <citation type="journal article" date="2023" name="Genome Biol. Evol.">
        <title>Long-read-based Genome Assembly of Drosophila gunungcola Reveals Fewer Chemosensory Genes in Flower-breeding Species.</title>
        <authorList>
            <person name="Negi A."/>
            <person name="Liao B.Y."/>
            <person name="Yeh S.D."/>
        </authorList>
    </citation>
    <scope>NUCLEOTIDE SEQUENCE</scope>
    <source>
        <strain evidence="17">Sukarami</strain>
    </source>
</reference>
<dbReference type="PROSITE" id="PS50809">
    <property type="entry name" value="DM_2"/>
    <property type="match status" value="1"/>
</dbReference>
<evidence type="ECO:0000259" key="16">
    <source>
        <dbReference type="PROSITE" id="PS50809"/>
    </source>
</evidence>
<dbReference type="InterPro" id="IPR015422">
    <property type="entry name" value="PyrdxlP-dep_Trfase_small"/>
</dbReference>
<evidence type="ECO:0000256" key="8">
    <source>
        <dbReference type="ARBA" id="ARBA00023125"/>
    </source>
</evidence>
<dbReference type="InterPro" id="IPR015421">
    <property type="entry name" value="PyrdxlP-dep_Trfase_major"/>
</dbReference>
<evidence type="ECO:0000313" key="18">
    <source>
        <dbReference type="Proteomes" id="UP001059596"/>
    </source>
</evidence>
<dbReference type="GO" id="GO:0005634">
    <property type="term" value="C:nucleus"/>
    <property type="evidence" value="ECO:0007669"/>
    <property type="project" value="UniProtKB-SubCell"/>
</dbReference>
<evidence type="ECO:0000256" key="13">
    <source>
        <dbReference type="ARBA" id="ARBA00047412"/>
    </source>
</evidence>
<dbReference type="GO" id="GO:0043565">
    <property type="term" value="F:sequence-specific DNA binding"/>
    <property type="evidence" value="ECO:0007669"/>
    <property type="project" value="InterPro"/>
</dbReference>
<keyword evidence="8 14" id="KW-0238">DNA-binding</keyword>
<dbReference type="EMBL" id="JAMKOV010000127">
    <property type="protein sequence ID" value="KAI8033526.1"/>
    <property type="molecule type" value="Genomic_DNA"/>
</dbReference>
<dbReference type="GO" id="GO:0030170">
    <property type="term" value="F:pyridoxal phosphate binding"/>
    <property type="evidence" value="ECO:0007669"/>
    <property type="project" value="InterPro"/>
</dbReference>
<dbReference type="AlphaFoldDB" id="A0A9P9YAT3"/>
<name>A0A9P9YAT3_9MUSC</name>
<evidence type="ECO:0000256" key="7">
    <source>
        <dbReference type="ARBA" id="ARBA00022898"/>
    </source>
</evidence>
<comment type="caution">
    <text evidence="17">The sequence shown here is derived from an EMBL/GenBank/DDBJ whole genome shotgun (WGS) entry which is preliminary data.</text>
</comment>
<dbReference type="InterPro" id="IPR045088">
    <property type="entry name" value="ALAT1/2-like"/>
</dbReference>
<comment type="catalytic activity">
    <reaction evidence="13">
        <text>L-alanine + 2-oxoglutarate = pyruvate + L-glutamate</text>
        <dbReference type="Rhea" id="RHEA:19453"/>
        <dbReference type="ChEBI" id="CHEBI:15361"/>
        <dbReference type="ChEBI" id="CHEBI:16810"/>
        <dbReference type="ChEBI" id="CHEBI:29985"/>
        <dbReference type="ChEBI" id="CHEBI:57972"/>
        <dbReference type="EC" id="2.6.1.2"/>
    </reaction>
</comment>
<dbReference type="PROSITE" id="PS40000">
    <property type="entry name" value="DM_1"/>
    <property type="match status" value="1"/>
</dbReference>
<comment type="pathway">
    <text evidence="10">Amino-acid degradation; L-alanine degradation via transaminase pathway; pyruvate from L-alanine: step 1/1.</text>
</comment>
<dbReference type="PANTHER" id="PTHR11751">
    <property type="entry name" value="ALANINE AMINOTRANSFERASE"/>
    <property type="match status" value="1"/>
</dbReference>
<comment type="subcellular location">
    <subcellularLocation>
        <location evidence="14">Nucleus</location>
    </subcellularLocation>
</comment>
<evidence type="ECO:0000256" key="4">
    <source>
        <dbReference type="ARBA" id="ARBA00022679"/>
    </source>
</evidence>
<dbReference type="Gene3D" id="4.10.1040.10">
    <property type="entry name" value="DM DNA-binding domain"/>
    <property type="match status" value="1"/>
</dbReference>
<protein>
    <recommendedName>
        <fullName evidence="12">alanine transaminase</fullName>
        <ecNumber evidence="12">2.6.1.2</ecNumber>
    </recommendedName>
</protein>
<evidence type="ECO:0000256" key="2">
    <source>
        <dbReference type="ARBA" id="ARBA00011738"/>
    </source>
</evidence>
<keyword evidence="3" id="KW-0032">Aminotransferase</keyword>
<dbReference type="InterPro" id="IPR036407">
    <property type="entry name" value="DM_DNA-bd_sf"/>
</dbReference>
<dbReference type="InterPro" id="IPR004839">
    <property type="entry name" value="Aminotransferase_I/II_large"/>
</dbReference>
<dbReference type="GO" id="GO:0046872">
    <property type="term" value="F:metal ion binding"/>
    <property type="evidence" value="ECO:0007669"/>
    <property type="project" value="UniProtKB-KW"/>
</dbReference>
<evidence type="ECO:0000256" key="12">
    <source>
        <dbReference type="ARBA" id="ARBA00026106"/>
    </source>
</evidence>
<evidence type="ECO:0000256" key="15">
    <source>
        <dbReference type="SAM" id="MobiDB-lite"/>
    </source>
</evidence>
<dbReference type="Gene3D" id="1.10.287.1970">
    <property type="match status" value="1"/>
</dbReference>
<feature type="domain" description="DM" evidence="16">
    <location>
        <begin position="37"/>
        <end position="85"/>
    </location>
</feature>
<keyword evidence="9 14" id="KW-0539">Nucleus</keyword>
<evidence type="ECO:0000313" key="17">
    <source>
        <dbReference type="EMBL" id="KAI8033526.1"/>
    </source>
</evidence>
<evidence type="ECO:0000256" key="10">
    <source>
        <dbReference type="ARBA" id="ARBA00025708"/>
    </source>
</evidence>
<dbReference type="GO" id="GO:0004021">
    <property type="term" value="F:L-alanine:2-oxoglutarate aminotransferase activity"/>
    <property type="evidence" value="ECO:0007669"/>
    <property type="project" value="UniProtKB-EC"/>
</dbReference>
<dbReference type="Gene3D" id="3.40.640.10">
    <property type="entry name" value="Type I PLP-dependent aspartate aminotransferase-like (Major domain)"/>
    <property type="match status" value="1"/>
</dbReference>
<dbReference type="SUPFAM" id="SSF82927">
    <property type="entry name" value="Cysteine-rich DNA binding domain, (DM domain)"/>
    <property type="match status" value="1"/>
</dbReference>
<dbReference type="GO" id="GO:0006355">
    <property type="term" value="P:regulation of DNA-templated transcription"/>
    <property type="evidence" value="ECO:0007669"/>
    <property type="project" value="InterPro"/>
</dbReference>
<dbReference type="InterPro" id="IPR015424">
    <property type="entry name" value="PyrdxlP-dep_Trfase"/>
</dbReference>
<dbReference type="PANTHER" id="PTHR11751:SF29">
    <property type="entry name" value="ALANINE TRANSAMINASE"/>
    <property type="match status" value="1"/>
</dbReference>
<dbReference type="CDD" id="cd00609">
    <property type="entry name" value="AAT_like"/>
    <property type="match status" value="1"/>
</dbReference>
<evidence type="ECO:0000256" key="6">
    <source>
        <dbReference type="ARBA" id="ARBA00022833"/>
    </source>
</evidence>
<dbReference type="EC" id="2.6.1.2" evidence="12"/>
<accession>A0A9P9YAT3</accession>